<dbReference type="OMA" id="YISWSSN"/>
<gene>
    <name evidence="9" type="ORF">C5167_044354</name>
</gene>
<evidence type="ECO:0000259" key="8">
    <source>
        <dbReference type="PROSITE" id="PS51294"/>
    </source>
</evidence>
<dbReference type="GO" id="GO:0003677">
    <property type="term" value="F:DNA binding"/>
    <property type="evidence" value="ECO:0007669"/>
    <property type="project" value="UniProtKB-KW"/>
</dbReference>
<evidence type="ECO:0000256" key="2">
    <source>
        <dbReference type="ARBA" id="ARBA00022737"/>
    </source>
</evidence>
<protein>
    <submittedName>
        <fullName evidence="9">Uncharacterized protein</fullName>
    </submittedName>
</protein>
<dbReference type="Proteomes" id="UP000316621">
    <property type="component" value="Chromosome 10"/>
</dbReference>
<dbReference type="Pfam" id="PF00249">
    <property type="entry name" value="Myb_DNA-binding"/>
    <property type="match status" value="2"/>
</dbReference>
<sequence>MGRAPCCDKANVKRGPWSPEEDATLINYLEKNGTGGNWISLPQKAGLKRCGKSCRLRWLNYLRPDIKHGGFTEEEDKIIFSLYKSLGSRWSVIASKLQGRTDNDVKNYWNTKLKKKFFGKPIHHNSNMATTSNSTQHIQLSSSSDHVNNSSYGFSNQNYSSTLPFVQVHGQDEGIVKTEQPIHHFPLPRLMEPSEFDYNIVSSSTTSHQQEVSGSGVVPLLPTSSTSSIGFSDNYMSYSGGNNNDLSATTTTVESYDDGFLMGFGLNYPYSSYDFLQDFSNNFHEKTSEEEVVASNSTNGSRTFYASFTSSVTN</sequence>
<proteinExistence type="predicted"/>
<feature type="domain" description="HTH myb-type" evidence="8">
    <location>
        <begin position="9"/>
        <end position="62"/>
    </location>
</feature>
<keyword evidence="4" id="KW-0238">DNA-binding</keyword>
<dbReference type="Gene3D" id="1.10.10.60">
    <property type="entry name" value="Homeodomain-like"/>
    <property type="match status" value="2"/>
</dbReference>
<evidence type="ECO:0000256" key="5">
    <source>
        <dbReference type="ARBA" id="ARBA00023163"/>
    </source>
</evidence>
<evidence type="ECO:0000313" key="10">
    <source>
        <dbReference type="Proteomes" id="UP000316621"/>
    </source>
</evidence>
<accession>A0A4Y7LB98</accession>
<keyword evidence="10" id="KW-1185">Reference proteome</keyword>
<dbReference type="EMBL" id="CM010724">
    <property type="protein sequence ID" value="RZC81788.1"/>
    <property type="molecule type" value="Genomic_DNA"/>
</dbReference>
<dbReference type="Gramene" id="RZC81788">
    <property type="protein sequence ID" value="RZC81788"/>
    <property type="gene ID" value="C5167_044354"/>
</dbReference>
<dbReference type="STRING" id="3469.A0A4Y7LB98"/>
<dbReference type="GO" id="GO:0005634">
    <property type="term" value="C:nucleus"/>
    <property type="evidence" value="ECO:0007669"/>
    <property type="project" value="UniProtKB-SubCell"/>
</dbReference>
<evidence type="ECO:0000256" key="4">
    <source>
        <dbReference type="ARBA" id="ARBA00023125"/>
    </source>
</evidence>
<evidence type="ECO:0000256" key="6">
    <source>
        <dbReference type="ARBA" id="ARBA00023242"/>
    </source>
</evidence>
<dbReference type="OrthoDB" id="2143914at2759"/>
<keyword evidence="3" id="KW-0805">Transcription regulation</keyword>
<organism evidence="9 10">
    <name type="scientific">Papaver somniferum</name>
    <name type="common">Opium poppy</name>
    <dbReference type="NCBI Taxonomy" id="3469"/>
    <lineage>
        <taxon>Eukaryota</taxon>
        <taxon>Viridiplantae</taxon>
        <taxon>Streptophyta</taxon>
        <taxon>Embryophyta</taxon>
        <taxon>Tracheophyta</taxon>
        <taxon>Spermatophyta</taxon>
        <taxon>Magnoliopsida</taxon>
        <taxon>Ranunculales</taxon>
        <taxon>Papaveraceae</taxon>
        <taxon>Papaveroideae</taxon>
        <taxon>Papaver</taxon>
    </lineage>
</organism>
<feature type="domain" description="HTH myb-type" evidence="8">
    <location>
        <begin position="63"/>
        <end position="117"/>
    </location>
</feature>
<feature type="domain" description="Myb-like" evidence="7">
    <location>
        <begin position="9"/>
        <end position="62"/>
    </location>
</feature>
<reference evidence="9 10" key="1">
    <citation type="journal article" date="2018" name="Science">
        <title>The opium poppy genome and morphinan production.</title>
        <authorList>
            <person name="Guo L."/>
            <person name="Winzer T."/>
            <person name="Yang X."/>
            <person name="Li Y."/>
            <person name="Ning Z."/>
            <person name="He Z."/>
            <person name="Teodor R."/>
            <person name="Lu Y."/>
            <person name="Bowser T.A."/>
            <person name="Graham I.A."/>
            <person name="Ye K."/>
        </authorList>
    </citation>
    <scope>NUCLEOTIDE SEQUENCE [LARGE SCALE GENOMIC DNA]</scope>
    <source>
        <strain evidence="10">cv. HN1</strain>
        <tissue evidence="9">Leaves</tissue>
    </source>
</reference>
<dbReference type="CDD" id="cd00167">
    <property type="entry name" value="SANT"/>
    <property type="match status" value="2"/>
</dbReference>
<dbReference type="PANTHER" id="PTHR48000">
    <property type="entry name" value="OS09G0431300 PROTEIN"/>
    <property type="match status" value="1"/>
</dbReference>
<dbReference type="AlphaFoldDB" id="A0A4Y7LB98"/>
<keyword evidence="5" id="KW-0804">Transcription</keyword>
<evidence type="ECO:0000259" key="7">
    <source>
        <dbReference type="PROSITE" id="PS50090"/>
    </source>
</evidence>
<evidence type="ECO:0000256" key="1">
    <source>
        <dbReference type="ARBA" id="ARBA00004123"/>
    </source>
</evidence>
<dbReference type="InterPro" id="IPR001005">
    <property type="entry name" value="SANT/Myb"/>
</dbReference>
<name>A0A4Y7LB98_PAPSO</name>
<dbReference type="PANTHER" id="PTHR48000:SF67">
    <property type="entry name" value="MYB-LIKE DNA-BINDING DOMAIN CONTAINING PROTEIN, EXPRESSED"/>
    <property type="match status" value="1"/>
</dbReference>
<dbReference type="InterPro" id="IPR009057">
    <property type="entry name" value="Homeodomain-like_sf"/>
</dbReference>
<comment type="subcellular location">
    <subcellularLocation>
        <location evidence="1">Nucleus</location>
    </subcellularLocation>
</comment>
<keyword evidence="6" id="KW-0539">Nucleus</keyword>
<dbReference type="SMART" id="SM00717">
    <property type="entry name" value="SANT"/>
    <property type="match status" value="2"/>
</dbReference>
<keyword evidence="2" id="KW-0677">Repeat</keyword>
<feature type="domain" description="Myb-like" evidence="7">
    <location>
        <begin position="63"/>
        <end position="113"/>
    </location>
</feature>
<dbReference type="PROSITE" id="PS50090">
    <property type="entry name" value="MYB_LIKE"/>
    <property type="match status" value="2"/>
</dbReference>
<dbReference type="PROSITE" id="PS51294">
    <property type="entry name" value="HTH_MYB"/>
    <property type="match status" value="2"/>
</dbReference>
<dbReference type="FunFam" id="1.10.10.60:FF:000015">
    <property type="entry name" value="Transcription factor RAX3"/>
    <property type="match status" value="1"/>
</dbReference>
<evidence type="ECO:0000256" key="3">
    <source>
        <dbReference type="ARBA" id="ARBA00023015"/>
    </source>
</evidence>
<dbReference type="InterPro" id="IPR017930">
    <property type="entry name" value="Myb_dom"/>
</dbReference>
<dbReference type="SUPFAM" id="SSF46689">
    <property type="entry name" value="Homeodomain-like"/>
    <property type="match status" value="1"/>
</dbReference>
<evidence type="ECO:0000313" key="9">
    <source>
        <dbReference type="EMBL" id="RZC81788.1"/>
    </source>
</evidence>